<sequence length="104" mass="11429">MPDSSAALPLRNYTRLTFGELAEAILCLTAHELHQLLGYEWVHGRRDEVIVLLRDRLTELGTGVAPSGTPAVFIPCQPGSPENLPVMPRIDAAIEGTERERPTL</sequence>
<dbReference type="Proteomes" id="UP000256269">
    <property type="component" value="Unassembled WGS sequence"/>
</dbReference>
<evidence type="ECO:0000313" key="2">
    <source>
        <dbReference type="Proteomes" id="UP000256269"/>
    </source>
</evidence>
<accession>A0A3E0H120</accession>
<organism evidence="1 2">
    <name type="scientific">Kutzneria buriramensis</name>
    <dbReference type="NCBI Taxonomy" id="1045776"/>
    <lineage>
        <taxon>Bacteria</taxon>
        <taxon>Bacillati</taxon>
        <taxon>Actinomycetota</taxon>
        <taxon>Actinomycetes</taxon>
        <taxon>Pseudonocardiales</taxon>
        <taxon>Pseudonocardiaceae</taxon>
        <taxon>Kutzneria</taxon>
    </lineage>
</organism>
<dbReference type="RefSeq" id="WP_116180014.1">
    <property type="nucleotide sequence ID" value="NZ_CP144375.1"/>
</dbReference>
<dbReference type="AlphaFoldDB" id="A0A3E0H120"/>
<evidence type="ECO:0000313" key="1">
    <source>
        <dbReference type="EMBL" id="REH35253.1"/>
    </source>
</evidence>
<dbReference type="OrthoDB" id="3544242at2"/>
<name>A0A3E0H120_9PSEU</name>
<comment type="caution">
    <text evidence="1">The sequence shown here is derived from an EMBL/GenBank/DDBJ whole genome shotgun (WGS) entry which is preliminary data.</text>
</comment>
<reference evidence="1 2" key="1">
    <citation type="submission" date="2018-08" db="EMBL/GenBank/DDBJ databases">
        <title>Genomic Encyclopedia of Archaeal and Bacterial Type Strains, Phase II (KMG-II): from individual species to whole genera.</title>
        <authorList>
            <person name="Goeker M."/>
        </authorList>
    </citation>
    <scope>NUCLEOTIDE SEQUENCE [LARGE SCALE GENOMIC DNA]</scope>
    <source>
        <strain evidence="1 2">DSM 45791</strain>
    </source>
</reference>
<proteinExistence type="predicted"/>
<keyword evidence="2" id="KW-1185">Reference proteome</keyword>
<protein>
    <submittedName>
        <fullName evidence="1">Uncharacterized protein</fullName>
    </submittedName>
</protein>
<gene>
    <name evidence="1" type="ORF">BCF44_118113</name>
</gene>
<dbReference type="EMBL" id="QUNO01000018">
    <property type="protein sequence ID" value="REH35253.1"/>
    <property type="molecule type" value="Genomic_DNA"/>
</dbReference>